<dbReference type="KEGG" id="rul:UC8_34310"/>
<dbReference type="InterPro" id="IPR002035">
    <property type="entry name" value="VWF_A"/>
</dbReference>
<dbReference type="CDD" id="cd00198">
    <property type="entry name" value="vWFA"/>
    <property type="match status" value="1"/>
</dbReference>
<gene>
    <name evidence="2" type="ORF">UC8_34310</name>
</gene>
<dbReference type="SUPFAM" id="SSF53300">
    <property type="entry name" value="vWA-like"/>
    <property type="match status" value="1"/>
</dbReference>
<proteinExistence type="predicted"/>
<protein>
    <recommendedName>
        <fullName evidence="1">VWFA domain-containing protein</fullName>
    </recommendedName>
</protein>
<sequence>MTSSALFPTDFLTRLEYLSIMSKRVFRGSLLAQRRSMQMGSGIEFSEHREYTFGDDLRYLDWNIYARHGDLLLKRFQEEQDLHVYLMLDCSHSMRFGTPAKFDLARRLVAALAYIALADLDRIAIVAYADGILSELPLTRGKARILSVMQYLENLQTSGQDTDLGRAVQGVLHRGSRTGMAVVVSDLFDEHGFQTGLDQLRHRRFDAHVIQLHDPREADPALLGDVEFVDMETDDARKVTVTEKNLRNYKRLFNAHQSAVRDYCRSYGLGCTQSPSVVPFDDLIIRMMRASAMATV</sequence>
<organism evidence="2 3">
    <name type="scientific">Roseimaritima ulvae</name>
    <dbReference type="NCBI Taxonomy" id="980254"/>
    <lineage>
        <taxon>Bacteria</taxon>
        <taxon>Pseudomonadati</taxon>
        <taxon>Planctomycetota</taxon>
        <taxon>Planctomycetia</taxon>
        <taxon>Pirellulales</taxon>
        <taxon>Pirellulaceae</taxon>
        <taxon>Roseimaritima</taxon>
    </lineage>
</organism>
<dbReference type="EMBL" id="CP042914">
    <property type="protein sequence ID" value="QEG41410.1"/>
    <property type="molecule type" value="Genomic_DNA"/>
</dbReference>
<keyword evidence="3" id="KW-1185">Reference proteome</keyword>
<dbReference type="InterPro" id="IPR002881">
    <property type="entry name" value="DUF58"/>
</dbReference>
<dbReference type="Proteomes" id="UP000325286">
    <property type="component" value="Chromosome"/>
</dbReference>
<evidence type="ECO:0000313" key="3">
    <source>
        <dbReference type="Proteomes" id="UP000325286"/>
    </source>
</evidence>
<name>A0A5B9QUG8_9BACT</name>
<feature type="domain" description="VWFA" evidence="1">
    <location>
        <begin position="83"/>
        <end position="256"/>
    </location>
</feature>
<evidence type="ECO:0000259" key="1">
    <source>
        <dbReference type="PROSITE" id="PS50234"/>
    </source>
</evidence>
<dbReference type="RefSeq" id="WP_068138271.1">
    <property type="nucleotide sequence ID" value="NZ_CP042914.1"/>
</dbReference>
<dbReference type="PANTHER" id="PTHR33608">
    <property type="entry name" value="BLL2464 PROTEIN"/>
    <property type="match status" value="1"/>
</dbReference>
<dbReference type="InterPro" id="IPR036465">
    <property type="entry name" value="vWFA_dom_sf"/>
</dbReference>
<accession>A0A5B9QUG8</accession>
<dbReference type="PANTHER" id="PTHR33608:SF7">
    <property type="entry name" value="DUF58 DOMAIN-CONTAINING PROTEIN"/>
    <property type="match status" value="1"/>
</dbReference>
<dbReference type="PROSITE" id="PS50234">
    <property type="entry name" value="VWFA"/>
    <property type="match status" value="1"/>
</dbReference>
<dbReference type="Gene3D" id="3.40.50.410">
    <property type="entry name" value="von Willebrand factor, type A domain"/>
    <property type="match status" value="1"/>
</dbReference>
<dbReference type="Pfam" id="PF01882">
    <property type="entry name" value="DUF58"/>
    <property type="match status" value="1"/>
</dbReference>
<reference evidence="2 3" key="1">
    <citation type="submission" date="2019-08" db="EMBL/GenBank/DDBJ databases">
        <title>Deep-cultivation of Planctomycetes and their phenomic and genomic characterization uncovers novel biology.</title>
        <authorList>
            <person name="Wiegand S."/>
            <person name="Jogler M."/>
            <person name="Boedeker C."/>
            <person name="Pinto D."/>
            <person name="Vollmers J."/>
            <person name="Rivas-Marin E."/>
            <person name="Kohn T."/>
            <person name="Peeters S.H."/>
            <person name="Heuer A."/>
            <person name="Rast P."/>
            <person name="Oberbeckmann S."/>
            <person name="Bunk B."/>
            <person name="Jeske O."/>
            <person name="Meyerdierks A."/>
            <person name="Storesund J.E."/>
            <person name="Kallscheuer N."/>
            <person name="Luecker S."/>
            <person name="Lage O.M."/>
            <person name="Pohl T."/>
            <person name="Merkel B.J."/>
            <person name="Hornburger P."/>
            <person name="Mueller R.-W."/>
            <person name="Bruemmer F."/>
            <person name="Labrenz M."/>
            <person name="Spormann A.M."/>
            <person name="Op den Camp H."/>
            <person name="Overmann J."/>
            <person name="Amann R."/>
            <person name="Jetten M.S.M."/>
            <person name="Mascher T."/>
            <person name="Medema M.H."/>
            <person name="Devos D.P."/>
            <person name="Kaster A.-K."/>
            <person name="Ovreas L."/>
            <person name="Rohde M."/>
            <person name="Galperin M.Y."/>
            <person name="Jogler C."/>
        </authorList>
    </citation>
    <scope>NUCLEOTIDE SEQUENCE [LARGE SCALE GENOMIC DNA]</scope>
    <source>
        <strain evidence="2 3">UC8</strain>
    </source>
</reference>
<dbReference type="OrthoDB" id="9780819at2"/>
<dbReference type="AlphaFoldDB" id="A0A5B9QUG8"/>
<dbReference type="SMART" id="SM00327">
    <property type="entry name" value="VWA"/>
    <property type="match status" value="1"/>
</dbReference>
<evidence type="ECO:0000313" key="2">
    <source>
        <dbReference type="EMBL" id="QEG41410.1"/>
    </source>
</evidence>